<protein>
    <submittedName>
        <fullName evidence="1">Uncharacterized protein</fullName>
    </submittedName>
</protein>
<dbReference type="AlphaFoldDB" id="A0A917EBM3"/>
<dbReference type="Proteomes" id="UP000599688">
    <property type="component" value="Unassembled WGS sequence"/>
</dbReference>
<organism evidence="1 2">
    <name type="scientific">Psychroflexus salis</name>
    <dbReference type="NCBI Taxonomy" id="1526574"/>
    <lineage>
        <taxon>Bacteria</taxon>
        <taxon>Pseudomonadati</taxon>
        <taxon>Bacteroidota</taxon>
        <taxon>Flavobacteriia</taxon>
        <taxon>Flavobacteriales</taxon>
        <taxon>Flavobacteriaceae</taxon>
        <taxon>Psychroflexus</taxon>
    </lineage>
</organism>
<comment type="caution">
    <text evidence="1">The sequence shown here is derived from an EMBL/GenBank/DDBJ whole genome shotgun (WGS) entry which is preliminary data.</text>
</comment>
<evidence type="ECO:0000313" key="1">
    <source>
        <dbReference type="EMBL" id="GGE17553.1"/>
    </source>
</evidence>
<keyword evidence="2" id="KW-1185">Reference proteome</keyword>
<proteinExistence type="predicted"/>
<evidence type="ECO:0000313" key="2">
    <source>
        <dbReference type="Proteomes" id="UP000599688"/>
    </source>
</evidence>
<dbReference type="EMBL" id="BMGL01000010">
    <property type="protein sequence ID" value="GGE17553.1"/>
    <property type="molecule type" value="Genomic_DNA"/>
</dbReference>
<accession>A0A917EBM3</accession>
<reference evidence="1 2" key="1">
    <citation type="journal article" date="2014" name="Int. J. Syst. Evol. Microbiol.">
        <title>Complete genome sequence of Corynebacterium casei LMG S-19264T (=DSM 44701T), isolated from a smear-ripened cheese.</title>
        <authorList>
            <consortium name="US DOE Joint Genome Institute (JGI-PGF)"/>
            <person name="Walter F."/>
            <person name="Albersmeier A."/>
            <person name="Kalinowski J."/>
            <person name="Ruckert C."/>
        </authorList>
    </citation>
    <scope>NUCLEOTIDE SEQUENCE [LARGE SCALE GENOMIC DNA]</scope>
    <source>
        <strain evidence="1 2">CGMCC 1.12925</strain>
    </source>
</reference>
<gene>
    <name evidence="1" type="ORF">GCM10010831_18510</name>
</gene>
<sequence>MFTKVNKTYFTNVNTFKNPIVYLCKQYTHESVSTNLFDLENFLYENFLMLKYSILVL</sequence>
<name>A0A917EBM3_9FLAO</name>